<evidence type="ECO:0000259" key="1">
    <source>
        <dbReference type="Pfam" id="PF26154"/>
    </source>
</evidence>
<evidence type="ECO:0000313" key="2">
    <source>
        <dbReference type="EMBL" id="MEI5907611.1"/>
    </source>
</evidence>
<evidence type="ECO:0000313" key="3">
    <source>
        <dbReference type="Proteomes" id="UP001312865"/>
    </source>
</evidence>
<name>A0ABU8HE20_9BACI</name>
<reference evidence="2 3" key="1">
    <citation type="journal article" date="2018" name="J. Microbiol.">
        <title>Bacillus spongiae sp. nov., isolated from sponge of Jeju Island.</title>
        <authorList>
            <person name="Lee G.E."/>
            <person name="Im W.T."/>
            <person name="Park J.S."/>
        </authorList>
    </citation>
    <scope>NUCLEOTIDE SEQUENCE [LARGE SCALE GENOMIC DNA]</scope>
    <source>
        <strain evidence="2 3">135PIL107-10</strain>
    </source>
</reference>
<dbReference type="InterPro" id="IPR058355">
    <property type="entry name" value="DUF8042"/>
</dbReference>
<comment type="caution">
    <text evidence="2">The sequence shown here is derived from an EMBL/GenBank/DDBJ whole genome shotgun (WGS) entry which is preliminary data.</text>
</comment>
<dbReference type="Pfam" id="PF26154">
    <property type="entry name" value="DUF8042"/>
    <property type="match status" value="1"/>
</dbReference>
<feature type="domain" description="DUF8042" evidence="1">
    <location>
        <begin position="21"/>
        <end position="129"/>
    </location>
</feature>
<dbReference type="Proteomes" id="UP001312865">
    <property type="component" value="Unassembled WGS sequence"/>
</dbReference>
<proteinExistence type="predicted"/>
<protein>
    <recommendedName>
        <fullName evidence="1">DUF8042 domain-containing protein</fullName>
    </recommendedName>
</protein>
<dbReference type="RefSeq" id="WP_336587049.1">
    <property type="nucleotide sequence ID" value="NZ_JBBAXC010000008.1"/>
</dbReference>
<accession>A0ABU8HE20</accession>
<organism evidence="2 3">
    <name type="scientific">Bacillus spongiae</name>
    <dbReference type="NCBI Taxonomy" id="2683610"/>
    <lineage>
        <taxon>Bacteria</taxon>
        <taxon>Bacillati</taxon>
        <taxon>Bacillota</taxon>
        <taxon>Bacilli</taxon>
        <taxon>Bacillales</taxon>
        <taxon>Bacillaceae</taxon>
        <taxon>Bacillus</taxon>
    </lineage>
</organism>
<sequence length="140" mass="16178">MTKRNRGHGDDMEMIKPIQLTEEQFTICRHYIELLVSVEEACQYVISAFRSQKDANAHVVLLDILSALAQLQKAHPLLLDYFSDDQGVLKSIEDFSVIEEYAMDMVASLEKSELLEMKLFPAFITWKQAADYNVSRYVRQ</sequence>
<gene>
    <name evidence="2" type="ORF">WAK64_11145</name>
</gene>
<dbReference type="EMBL" id="JBBAXC010000008">
    <property type="protein sequence ID" value="MEI5907611.1"/>
    <property type="molecule type" value="Genomic_DNA"/>
</dbReference>
<keyword evidence="3" id="KW-1185">Reference proteome</keyword>